<dbReference type="KEGG" id="hts:HMJ29_07235"/>
<dbReference type="RefSeq" id="WP_171590850.1">
    <property type="nucleotide sequence ID" value="NZ_CP053538.1"/>
</dbReference>
<sequence>MLSEPVVNRPIRRNPFLTLGAASLILTACEQRQAAERTAAPIRATDTAMTVALPPAQPTPPDTTDVSRTHLGYFSGRDTTFHLGKQRYRLLLRAETDSTKPLTAESEGITGGAFAEDTSTFATTRRVRGYEGGQVITLLDSVGRRVFQRRLRKAEFYGVAGRDIVTVSEPNRPKFIGGHTPSQTLAFTLDIGIPYSDVWQKCVLVLGLDGRVRRIVNSYESNWDSPDCEPRMLPNGTVLTCQGLVQPTGRLISLRKPKAQIVAAFMLTDSTLLVVHRYGEYQPRARNTEAEAADMPVSAGFGETDWVEDPRMRSAPNSFVINTEGKVLNKFRFDGTGGVMFNQVPRHYAWQLHSYYLLDEKRGLYWLDKHNPTALQEIPFRQMERFRLPQRPAETRFMIESEVSSVSYVFYLDPAQPTKLRYQRIKRTE</sequence>
<organism evidence="1 2">
    <name type="scientific">Hymenobacter taeanensis</name>
    <dbReference type="NCBI Taxonomy" id="2735321"/>
    <lineage>
        <taxon>Bacteria</taxon>
        <taxon>Pseudomonadati</taxon>
        <taxon>Bacteroidota</taxon>
        <taxon>Cytophagia</taxon>
        <taxon>Cytophagales</taxon>
        <taxon>Hymenobacteraceae</taxon>
        <taxon>Hymenobacter</taxon>
    </lineage>
</organism>
<keyword evidence="2" id="KW-1185">Reference proteome</keyword>
<protein>
    <submittedName>
        <fullName evidence="1">Uncharacterized protein</fullName>
    </submittedName>
</protein>
<reference evidence="1 2" key="1">
    <citation type="submission" date="2020-05" db="EMBL/GenBank/DDBJ databases">
        <title>Complete genome sequence of Hymenobacter sp. TS19 in Coasted Sand Dune.</title>
        <authorList>
            <person name="Lee J.-H."/>
            <person name="Jung J.-H."/>
            <person name="Jeong S."/>
            <person name="Zhao L."/>
            <person name="Kim M.-K."/>
            <person name="Seo H.-S."/>
            <person name="Lim S."/>
        </authorList>
    </citation>
    <scope>NUCLEOTIDE SEQUENCE [LARGE SCALE GENOMIC DNA]</scope>
    <source>
        <strain evidence="1 2">TS19</strain>
    </source>
</reference>
<evidence type="ECO:0000313" key="1">
    <source>
        <dbReference type="EMBL" id="QJX46742.1"/>
    </source>
</evidence>
<gene>
    <name evidence="1" type="ORF">HMJ29_07235</name>
</gene>
<dbReference type="AlphaFoldDB" id="A0A6M6BFL1"/>
<accession>A0A6M6BFL1</accession>
<proteinExistence type="predicted"/>
<dbReference type="EMBL" id="CP053538">
    <property type="protein sequence ID" value="QJX46742.1"/>
    <property type="molecule type" value="Genomic_DNA"/>
</dbReference>
<dbReference type="Proteomes" id="UP000501623">
    <property type="component" value="Chromosome"/>
</dbReference>
<evidence type="ECO:0000313" key="2">
    <source>
        <dbReference type="Proteomes" id="UP000501623"/>
    </source>
</evidence>
<name>A0A6M6BFL1_9BACT</name>